<evidence type="ECO:0000256" key="3">
    <source>
        <dbReference type="ARBA" id="ARBA00022723"/>
    </source>
</evidence>
<gene>
    <name evidence="7" type="ORF">S40285_06552</name>
</gene>
<dbReference type="PANTHER" id="PTHR30096">
    <property type="entry name" value="4,5-DOPA DIOXYGENASE EXTRADIOL-LIKE PROTEIN"/>
    <property type="match status" value="1"/>
</dbReference>
<keyword evidence="3" id="KW-0479">Metal-binding</keyword>
<keyword evidence="4" id="KW-0862">Zinc</keyword>
<dbReference type="InterPro" id="IPR014436">
    <property type="entry name" value="Extradiol_dOase_DODA"/>
</dbReference>
<dbReference type="CDD" id="cd07363">
    <property type="entry name" value="45_DOPA_Dioxygenase"/>
    <property type="match status" value="1"/>
</dbReference>
<comment type="similarity">
    <text evidence="2">Belongs to the DODA-type extradiol aromatic ring-opening dioxygenase family.</text>
</comment>
<dbReference type="InParanoid" id="A0A084QD63"/>
<dbReference type="InterPro" id="IPR004183">
    <property type="entry name" value="Xdiol_dOase_suB"/>
</dbReference>
<dbReference type="SUPFAM" id="SSF53213">
    <property type="entry name" value="LigB-like"/>
    <property type="match status" value="1"/>
</dbReference>
<comment type="cofactor">
    <cofactor evidence="1">
        <name>Zn(2+)</name>
        <dbReference type="ChEBI" id="CHEBI:29105"/>
    </cofactor>
</comment>
<dbReference type="HOGENOM" id="CLU_046582_1_0_1"/>
<evidence type="ECO:0000256" key="1">
    <source>
        <dbReference type="ARBA" id="ARBA00001947"/>
    </source>
</evidence>
<feature type="domain" description="Extradiol ring-cleavage dioxygenase class III enzyme subunit B" evidence="6">
    <location>
        <begin position="60"/>
        <end position="307"/>
    </location>
</feature>
<dbReference type="OMA" id="SVIDGFW"/>
<dbReference type="OrthoDB" id="7396853at2759"/>
<keyword evidence="8" id="KW-1185">Reference proteome</keyword>
<dbReference type="AlphaFoldDB" id="A0A084QD63"/>
<name>A0A084QD63_STAC4</name>
<dbReference type="STRING" id="1283841.A0A084QD63"/>
<dbReference type="GO" id="GO:0008270">
    <property type="term" value="F:zinc ion binding"/>
    <property type="evidence" value="ECO:0007669"/>
    <property type="project" value="InterPro"/>
</dbReference>
<dbReference type="Proteomes" id="UP000028524">
    <property type="component" value="Unassembled WGS sequence"/>
</dbReference>
<dbReference type="GO" id="GO:0008198">
    <property type="term" value="F:ferrous iron binding"/>
    <property type="evidence" value="ECO:0007669"/>
    <property type="project" value="InterPro"/>
</dbReference>
<evidence type="ECO:0000313" key="7">
    <source>
        <dbReference type="EMBL" id="KFA61898.1"/>
    </source>
</evidence>
<evidence type="ECO:0000259" key="6">
    <source>
        <dbReference type="Pfam" id="PF02900"/>
    </source>
</evidence>
<keyword evidence="5" id="KW-0560">Oxidoreductase</keyword>
<evidence type="ECO:0000256" key="5">
    <source>
        <dbReference type="ARBA" id="ARBA00023002"/>
    </source>
</evidence>
<organism evidence="7 8">
    <name type="scientific">Stachybotrys chlorohalonatus (strain IBT 40285)</name>
    <dbReference type="NCBI Taxonomy" id="1283841"/>
    <lineage>
        <taxon>Eukaryota</taxon>
        <taxon>Fungi</taxon>
        <taxon>Dikarya</taxon>
        <taxon>Ascomycota</taxon>
        <taxon>Pezizomycotina</taxon>
        <taxon>Sordariomycetes</taxon>
        <taxon>Hypocreomycetidae</taxon>
        <taxon>Hypocreales</taxon>
        <taxon>Stachybotryaceae</taxon>
        <taxon>Stachybotrys</taxon>
    </lineage>
</organism>
<accession>A0A084QD63</accession>
<evidence type="ECO:0000256" key="4">
    <source>
        <dbReference type="ARBA" id="ARBA00022833"/>
    </source>
</evidence>
<dbReference type="EMBL" id="KL660825">
    <property type="protein sequence ID" value="KFA61898.1"/>
    <property type="molecule type" value="Genomic_DNA"/>
</dbReference>
<protein>
    <recommendedName>
        <fullName evidence="6">Extradiol ring-cleavage dioxygenase class III enzyme subunit B domain-containing protein</fullName>
    </recommendedName>
</protein>
<dbReference type="GO" id="GO:0016702">
    <property type="term" value="F:oxidoreductase activity, acting on single donors with incorporation of molecular oxygen, incorporation of two atoms of oxygen"/>
    <property type="evidence" value="ECO:0007669"/>
    <property type="project" value="UniProtKB-ARBA"/>
</dbReference>
<reference evidence="7 8" key="1">
    <citation type="journal article" date="2014" name="BMC Genomics">
        <title>Comparative genome sequencing reveals chemotype-specific gene clusters in the toxigenic black mold Stachybotrys.</title>
        <authorList>
            <person name="Semeiks J."/>
            <person name="Borek D."/>
            <person name="Otwinowski Z."/>
            <person name="Grishin N.V."/>
        </authorList>
    </citation>
    <scope>NUCLEOTIDE SEQUENCE [LARGE SCALE GENOMIC DNA]</scope>
    <source>
        <strain evidence="7 8">IBT 40285</strain>
    </source>
</reference>
<sequence>MEFLQSYREITALSVLAGIAAFIAAPHLKSIISTQGFQAVNMTLHNTSTDTKALAGKTPVYFLSHGGPTVQYDTEHDVYPILQRIGLEITQKIKPKAIVVFSAHWEGKEDEIFVNNAIFTDLIYDFYGFPPHYYDAQYPSVGDPDLAQRIIGMLSEAGIRSRGMKRGLDHGVWSGFSVAFNPQTNPLNVPLVQVSLFKNESPAAHIALGRAVAALRDQNIVIICAGMSVHNLRDLGQLFAGNKQPLPYTVSFDVALKEAVEADPAERDALMTAVCGRPDARQAHPTMDHLMPVHIAVGAAGDDLGKQLWTLQEGSLGWAQYRFGDLP</sequence>
<dbReference type="Gene3D" id="3.40.830.10">
    <property type="entry name" value="LigB-like"/>
    <property type="match status" value="1"/>
</dbReference>
<proteinExistence type="inferred from homology"/>
<dbReference type="Pfam" id="PF02900">
    <property type="entry name" value="LigB"/>
    <property type="match status" value="1"/>
</dbReference>
<evidence type="ECO:0000256" key="2">
    <source>
        <dbReference type="ARBA" id="ARBA00007581"/>
    </source>
</evidence>
<dbReference type="PANTHER" id="PTHR30096:SF0">
    <property type="entry name" value="4,5-DOPA DIOXYGENASE EXTRADIOL-LIKE PROTEIN"/>
    <property type="match status" value="1"/>
</dbReference>
<evidence type="ECO:0000313" key="8">
    <source>
        <dbReference type="Proteomes" id="UP000028524"/>
    </source>
</evidence>